<feature type="binding site" evidence="7">
    <location>
        <position position="14"/>
    </location>
    <ligand>
        <name>Mg(2+)</name>
        <dbReference type="ChEBI" id="CHEBI:18420"/>
    </ligand>
</feature>
<dbReference type="PRINTS" id="PR01100">
    <property type="entry name" value="SHIKIMTKNASE"/>
</dbReference>
<accession>A0A5J4J224</accession>
<evidence type="ECO:0000313" key="8">
    <source>
        <dbReference type="EMBL" id="GER60942.1"/>
    </source>
</evidence>
<feature type="binding site" evidence="7">
    <location>
        <position position="79"/>
    </location>
    <ligand>
        <name>substrate</name>
    </ligand>
</feature>
<comment type="caution">
    <text evidence="8">The sequence shown here is derived from an EMBL/GenBank/DDBJ whole genome shotgun (WGS) entry which is preliminary data.</text>
</comment>
<keyword evidence="6 7" id="KW-0057">Aromatic amino acid biosynthesis</keyword>
<dbReference type="CDD" id="cd00464">
    <property type="entry name" value="SK"/>
    <property type="match status" value="1"/>
</dbReference>
<comment type="similarity">
    <text evidence="7">Belongs to the shikimate kinase family.</text>
</comment>
<keyword evidence="7" id="KW-0479">Metal-binding</keyword>
<keyword evidence="5 7" id="KW-0067">ATP-binding</keyword>
<evidence type="ECO:0000313" key="9">
    <source>
        <dbReference type="Proteomes" id="UP000326509"/>
    </source>
</evidence>
<evidence type="ECO:0000256" key="5">
    <source>
        <dbReference type="ARBA" id="ARBA00022840"/>
    </source>
</evidence>
<sequence length="173" mass="19744">MKIILLGYMGSGKSSVGKVLSEAINHTFLDLDLEIEKNESSSITELFQKKGEIYFRKKEREVLESILKDENDFVLSLGGGTPCFGDTMKFINKQEGVLSVYLKASNSALTDRLYTEVDQRPLIKHLSSKEDLNDYIRKHLFERGFYYNQASQMVSVDDKTIKDIVSEIVVKLF</sequence>
<comment type="catalytic activity">
    <reaction evidence="7">
        <text>shikimate + ATP = 3-phosphoshikimate + ADP + H(+)</text>
        <dbReference type="Rhea" id="RHEA:13121"/>
        <dbReference type="ChEBI" id="CHEBI:15378"/>
        <dbReference type="ChEBI" id="CHEBI:30616"/>
        <dbReference type="ChEBI" id="CHEBI:36208"/>
        <dbReference type="ChEBI" id="CHEBI:145989"/>
        <dbReference type="ChEBI" id="CHEBI:456216"/>
        <dbReference type="EC" id="2.7.1.71"/>
    </reaction>
</comment>
<feature type="binding site" evidence="7">
    <location>
        <position position="32"/>
    </location>
    <ligand>
        <name>substrate</name>
    </ligand>
</feature>
<keyword evidence="7" id="KW-0963">Cytoplasm</keyword>
<comment type="caution">
    <text evidence="7">Lacks conserved residue(s) required for the propagation of feature annotation.</text>
</comment>
<dbReference type="InterPro" id="IPR000623">
    <property type="entry name" value="Shikimate_kinase/TSH1"/>
</dbReference>
<dbReference type="EC" id="2.7.1.71" evidence="7"/>
<dbReference type="GO" id="GO:0008652">
    <property type="term" value="P:amino acid biosynthetic process"/>
    <property type="evidence" value="ECO:0007669"/>
    <property type="project" value="UniProtKB-KW"/>
</dbReference>
<comment type="subunit">
    <text evidence="7">Monomer.</text>
</comment>
<comment type="pathway">
    <text evidence="7">Metabolic intermediate biosynthesis; chorismate biosynthesis; chorismate from D-erythrose 4-phosphate and phosphoenolpyruvate: step 5/7.</text>
</comment>
<dbReference type="PANTHER" id="PTHR21087:SF16">
    <property type="entry name" value="SHIKIMATE KINASE 1, CHLOROPLASTIC"/>
    <property type="match status" value="1"/>
</dbReference>
<gene>
    <name evidence="7 8" type="primary">aroK</name>
    <name evidence="8" type="ORF">ULMA_30500</name>
</gene>
<keyword evidence="1 7" id="KW-0028">Amino-acid biosynthesis</keyword>
<proteinExistence type="inferred from homology"/>
<dbReference type="PANTHER" id="PTHR21087">
    <property type="entry name" value="SHIKIMATE KINASE"/>
    <property type="match status" value="1"/>
</dbReference>
<dbReference type="AlphaFoldDB" id="A0A5J4J224"/>
<organism evidence="8 9">
    <name type="scientific">Patiriisocius marinus</name>
    <dbReference type="NCBI Taxonomy" id="1397112"/>
    <lineage>
        <taxon>Bacteria</taxon>
        <taxon>Pseudomonadati</taxon>
        <taxon>Bacteroidota</taxon>
        <taxon>Flavobacteriia</taxon>
        <taxon>Flavobacteriales</taxon>
        <taxon>Flavobacteriaceae</taxon>
        <taxon>Patiriisocius</taxon>
    </lineage>
</organism>
<dbReference type="GO" id="GO:0004765">
    <property type="term" value="F:shikimate kinase activity"/>
    <property type="evidence" value="ECO:0007669"/>
    <property type="project" value="UniProtKB-UniRule"/>
</dbReference>
<keyword evidence="9" id="KW-1185">Reference proteome</keyword>
<comment type="function">
    <text evidence="7">Catalyzes the specific phosphorylation of the 3-hydroxyl group of shikimic acid using ATP as a cosubstrate.</text>
</comment>
<reference evidence="8 9" key="1">
    <citation type="submission" date="2019-08" db="EMBL/GenBank/DDBJ databases">
        <title>Draft genome sequence of Ulvibacter marinus type strain NBRC 109484.</title>
        <authorList>
            <person name="Kawano K."/>
            <person name="Ushijima N."/>
            <person name="Kihara M."/>
            <person name="Itoh H."/>
        </authorList>
    </citation>
    <scope>NUCLEOTIDE SEQUENCE [LARGE SCALE GENOMIC DNA]</scope>
    <source>
        <strain evidence="8 9">NBRC 109484</strain>
    </source>
</reference>
<evidence type="ECO:0000256" key="1">
    <source>
        <dbReference type="ARBA" id="ARBA00022605"/>
    </source>
</evidence>
<comment type="subcellular location">
    <subcellularLocation>
        <location evidence="7">Cytoplasm</location>
    </subcellularLocation>
</comment>
<dbReference type="GO" id="GO:0005829">
    <property type="term" value="C:cytosol"/>
    <property type="evidence" value="ECO:0007669"/>
    <property type="project" value="TreeGrafter"/>
</dbReference>
<evidence type="ECO:0000256" key="3">
    <source>
        <dbReference type="ARBA" id="ARBA00022741"/>
    </source>
</evidence>
<keyword evidence="7" id="KW-0460">Magnesium</keyword>
<dbReference type="Proteomes" id="UP000326509">
    <property type="component" value="Unassembled WGS sequence"/>
</dbReference>
<dbReference type="GO" id="GO:0000287">
    <property type="term" value="F:magnesium ion binding"/>
    <property type="evidence" value="ECO:0007669"/>
    <property type="project" value="UniProtKB-UniRule"/>
</dbReference>
<dbReference type="InterPro" id="IPR027417">
    <property type="entry name" value="P-loop_NTPase"/>
</dbReference>
<dbReference type="InterPro" id="IPR031322">
    <property type="entry name" value="Shikimate/glucono_kinase"/>
</dbReference>
<comment type="cofactor">
    <cofactor evidence="7">
        <name>Mg(2+)</name>
        <dbReference type="ChEBI" id="CHEBI:18420"/>
    </cofactor>
    <text evidence="7">Binds 1 Mg(2+) ion per subunit.</text>
</comment>
<evidence type="ECO:0000256" key="7">
    <source>
        <dbReference type="HAMAP-Rule" id="MF_00109"/>
    </source>
</evidence>
<evidence type="ECO:0000256" key="4">
    <source>
        <dbReference type="ARBA" id="ARBA00022777"/>
    </source>
</evidence>
<protein>
    <recommendedName>
        <fullName evidence="7">Shikimate kinase</fullName>
        <shortName evidence="7">SK</shortName>
        <ecNumber evidence="7">2.7.1.71</ecNumber>
    </recommendedName>
</protein>
<keyword evidence="4 7" id="KW-0418">Kinase</keyword>
<evidence type="ECO:0000256" key="2">
    <source>
        <dbReference type="ARBA" id="ARBA00022679"/>
    </source>
</evidence>
<keyword evidence="2 7" id="KW-0808">Transferase</keyword>
<feature type="binding site" evidence="7">
    <location>
        <position position="56"/>
    </location>
    <ligand>
        <name>substrate</name>
    </ligand>
</feature>
<feature type="binding site" evidence="7">
    <location>
        <position position="120"/>
    </location>
    <ligand>
        <name>ATP</name>
        <dbReference type="ChEBI" id="CHEBI:30616"/>
    </ligand>
</feature>
<dbReference type="Gene3D" id="3.40.50.300">
    <property type="entry name" value="P-loop containing nucleotide triphosphate hydrolases"/>
    <property type="match status" value="1"/>
</dbReference>
<name>A0A5J4J224_9FLAO</name>
<dbReference type="GO" id="GO:0005524">
    <property type="term" value="F:ATP binding"/>
    <property type="evidence" value="ECO:0007669"/>
    <property type="project" value="UniProtKB-UniRule"/>
</dbReference>
<dbReference type="Pfam" id="PF01202">
    <property type="entry name" value="SKI"/>
    <property type="match status" value="1"/>
</dbReference>
<dbReference type="UniPathway" id="UPA00053">
    <property type="reaction ID" value="UER00088"/>
</dbReference>
<dbReference type="SUPFAM" id="SSF52540">
    <property type="entry name" value="P-loop containing nucleoside triphosphate hydrolases"/>
    <property type="match status" value="1"/>
</dbReference>
<dbReference type="HAMAP" id="MF_00109">
    <property type="entry name" value="Shikimate_kinase"/>
    <property type="match status" value="1"/>
</dbReference>
<dbReference type="RefSeq" id="WP_151675369.1">
    <property type="nucleotide sequence ID" value="NZ_BKCG01000012.1"/>
</dbReference>
<dbReference type="EMBL" id="BKCG01000012">
    <property type="protein sequence ID" value="GER60942.1"/>
    <property type="molecule type" value="Genomic_DNA"/>
</dbReference>
<dbReference type="OrthoDB" id="9800332at2"/>
<evidence type="ECO:0000256" key="6">
    <source>
        <dbReference type="ARBA" id="ARBA00023141"/>
    </source>
</evidence>
<keyword evidence="3 7" id="KW-0547">Nucleotide-binding</keyword>
<dbReference type="GO" id="GO:0009423">
    <property type="term" value="P:chorismate biosynthetic process"/>
    <property type="evidence" value="ECO:0007669"/>
    <property type="project" value="UniProtKB-UniRule"/>
</dbReference>
<feature type="binding site" evidence="7">
    <location>
        <position position="143"/>
    </location>
    <ligand>
        <name>substrate</name>
    </ligand>
</feature>
<feature type="binding site" evidence="7">
    <location>
        <begin position="10"/>
        <end position="15"/>
    </location>
    <ligand>
        <name>ATP</name>
        <dbReference type="ChEBI" id="CHEBI:30616"/>
    </ligand>
</feature>
<dbReference type="GO" id="GO:0009073">
    <property type="term" value="P:aromatic amino acid family biosynthetic process"/>
    <property type="evidence" value="ECO:0007669"/>
    <property type="project" value="UniProtKB-KW"/>
</dbReference>